<evidence type="ECO:0000313" key="13">
    <source>
        <dbReference type="EMBL" id="KKR78259.1"/>
    </source>
</evidence>
<feature type="binding site" evidence="11">
    <location>
        <position position="172"/>
    </location>
    <ligand>
        <name>ATP</name>
        <dbReference type="ChEBI" id="CHEBI:30616"/>
    </ligand>
</feature>
<evidence type="ECO:0000256" key="8">
    <source>
        <dbReference type="ARBA" id="ARBA00022840"/>
    </source>
</evidence>
<dbReference type="EC" id="2.7.4.22" evidence="11"/>
<evidence type="ECO:0000256" key="6">
    <source>
        <dbReference type="ARBA" id="ARBA00022741"/>
    </source>
</evidence>
<accession>A0A0G0TMK6</accession>
<evidence type="ECO:0000256" key="1">
    <source>
        <dbReference type="ARBA" id="ARBA00004496"/>
    </source>
</evidence>
<name>A0A0G0TMK6_9BACT</name>
<dbReference type="NCBIfam" id="TIGR02075">
    <property type="entry name" value="pyrH_bact"/>
    <property type="match status" value="1"/>
</dbReference>
<comment type="catalytic activity">
    <reaction evidence="10 11">
        <text>UMP + ATP = UDP + ADP</text>
        <dbReference type="Rhea" id="RHEA:24400"/>
        <dbReference type="ChEBI" id="CHEBI:30616"/>
        <dbReference type="ChEBI" id="CHEBI:57865"/>
        <dbReference type="ChEBI" id="CHEBI:58223"/>
        <dbReference type="ChEBI" id="CHEBI:456216"/>
        <dbReference type="EC" id="2.7.4.22"/>
    </reaction>
</comment>
<dbReference type="Pfam" id="PF00696">
    <property type="entry name" value="AA_kinase"/>
    <property type="match status" value="1"/>
</dbReference>
<evidence type="ECO:0000256" key="3">
    <source>
        <dbReference type="ARBA" id="ARBA00007614"/>
    </source>
</evidence>
<feature type="binding site" evidence="11">
    <location>
        <position position="169"/>
    </location>
    <ligand>
        <name>ATP</name>
        <dbReference type="ChEBI" id="CHEBI:30616"/>
    </ligand>
</feature>
<comment type="similarity">
    <text evidence="3 11">Belongs to the UMP kinase family.</text>
</comment>
<dbReference type="SUPFAM" id="SSF53633">
    <property type="entry name" value="Carbamate kinase-like"/>
    <property type="match status" value="1"/>
</dbReference>
<feature type="binding site" evidence="11">
    <location>
        <begin position="136"/>
        <end position="143"/>
    </location>
    <ligand>
        <name>UMP</name>
        <dbReference type="ChEBI" id="CHEBI:57865"/>
    </ligand>
</feature>
<dbReference type="PANTHER" id="PTHR42833">
    <property type="entry name" value="URIDYLATE KINASE"/>
    <property type="match status" value="1"/>
</dbReference>
<dbReference type="InterPro" id="IPR036393">
    <property type="entry name" value="AceGlu_kinase-like_sf"/>
</dbReference>
<dbReference type="Gene3D" id="3.40.1160.10">
    <property type="entry name" value="Acetylglutamate kinase-like"/>
    <property type="match status" value="1"/>
</dbReference>
<comment type="function">
    <text evidence="11">Catalyzes the reversible phosphorylation of UMP to UDP.</text>
</comment>
<evidence type="ECO:0000256" key="9">
    <source>
        <dbReference type="ARBA" id="ARBA00022975"/>
    </source>
</evidence>
<feature type="binding site" evidence="11">
    <location>
        <position position="75"/>
    </location>
    <ligand>
        <name>UMP</name>
        <dbReference type="ChEBI" id="CHEBI:57865"/>
    </ligand>
</feature>
<dbReference type="PANTHER" id="PTHR42833:SF4">
    <property type="entry name" value="URIDYLATE KINASE PUMPKIN, CHLOROPLASTIC"/>
    <property type="match status" value="1"/>
</dbReference>
<keyword evidence="4 11" id="KW-0963">Cytoplasm</keyword>
<feature type="binding site" evidence="11">
    <location>
        <position position="55"/>
    </location>
    <ligand>
        <name>UMP</name>
        <dbReference type="ChEBI" id="CHEBI:57865"/>
    </ligand>
</feature>
<dbReference type="GO" id="GO:0033862">
    <property type="term" value="F:UMP kinase activity"/>
    <property type="evidence" value="ECO:0007669"/>
    <property type="project" value="UniProtKB-EC"/>
</dbReference>
<evidence type="ECO:0000256" key="7">
    <source>
        <dbReference type="ARBA" id="ARBA00022777"/>
    </source>
</evidence>
<gene>
    <name evidence="11" type="primary">pyrH</name>
    <name evidence="13" type="ORF">UU23_C0001G0023</name>
</gene>
<evidence type="ECO:0000256" key="5">
    <source>
        <dbReference type="ARBA" id="ARBA00022679"/>
    </source>
</evidence>
<evidence type="ECO:0000256" key="10">
    <source>
        <dbReference type="ARBA" id="ARBA00047767"/>
    </source>
</evidence>
<comment type="caution">
    <text evidence="11">Lacks conserved residue(s) required for the propagation of feature annotation.</text>
</comment>
<evidence type="ECO:0000256" key="2">
    <source>
        <dbReference type="ARBA" id="ARBA00004791"/>
    </source>
</evidence>
<dbReference type="InterPro" id="IPR011817">
    <property type="entry name" value="Uridylate_kinase"/>
</dbReference>
<dbReference type="HAMAP" id="MF_01220_B">
    <property type="entry name" value="PyrH_B"/>
    <property type="match status" value="1"/>
</dbReference>
<keyword evidence="9 11" id="KW-0665">Pyrimidine biosynthesis</keyword>
<dbReference type="GO" id="GO:0044210">
    <property type="term" value="P:'de novo' CTP biosynthetic process"/>
    <property type="evidence" value="ECO:0007669"/>
    <property type="project" value="UniProtKB-UniRule"/>
</dbReference>
<feature type="binding site" evidence="11">
    <location>
        <position position="60"/>
    </location>
    <ligand>
        <name>ATP</name>
        <dbReference type="ChEBI" id="CHEBI:30616"/>
    </ligand>
</feature>
<organism evidence="13 14">
    <name type="scientific">Candidatus Curtissbacteria bacterium GW2011_GWA1_40_9</name>
    <dbReference type="NCBI Taxonomy" id="1618408"/>
    <lineage>
        <taxon>Bacteria</taxon>
        <taxon>Candidatus Curtissiibacteriota</taxon>
    </lineage>
</organism>
<keyword evidence="5 11" id="KW-0808">Transferase</keyword>
<dbReference type="AlphaFoldDB" id="A0A0G0TMK6"/>
<keyword evidence="6 11" id="KW-0547">Nucleotide-binding</keyword>
<dbReference type="PATRIC" id="fig|1618408.3.peg.23"/>
<dbReference type="GO" id="GO:0006225">
    <property type="term" value="P:UDP biosynthetic process"/>
    <property type="evidence" value="ECO:0007669"/>
    <property type="project" value="TreeGrafter"/>
</dbReference>
<proteinExistence type="inferred from homology"/>
<comment type="caution">
    <text evidence="13">The sequence shown here is derived from an EMBL/GenBank/DDBJ whole genome shotgun (WGS) entry which is preliminary data.</text>
</comment>
<evidence type="ECO:0000259" key="12">
    <source>
        <dbReference type="Pfam" id="PF00696"/>
    </source>
</evidence>
<comment type="pathway">
    <text evidence="2 11">Pyrimidine metabolism; CTP biosynthesis via de novo pathway; UDP from UMP (UMPK route): step 1/1.</text>
</comment>
<keyword evidence="8 11" id="KW-0067">ATP-binding</keyword>
<dbReference type="Proteomes" id="UP000034292">
    <property type="component" value="Unassembled WGS sequence"/>
</dbReference>
<sequence length="239" mass="26198">MAQKPKYKRVLLKLSGETFLGNRQYGIDPEFTTWLAREIIKAQKSGTQIAAVVGGGNIFRGTSAAEHGLERTVGDYIGMLATIMNALALQAALEKSGQPARVLSALDIKDVCEPYIRRRAIRHLEKGRVVIFAGGIGNPFFTTDTTAALRALETQCNVILKATKVDGVFDKDPAKFKDATMFNKITFKEAITNKDIEVLDNSALSLCMDHKIPIIVFNLNREDNIQKAVSGEILGTQIS</sequence>
<evidence type="ECO:0000256" key="4">
    <source>
        <dbReference type="ARBA" id="ARBA00022490"/>
    </source>
</evidence>
<dbReference type="PIRSF" id="PIRSF005650">
    <property type="entry name" value="Uridylate_kin"/>
    <property type="match status" value="1"/>
</dbReference>
<dbReference type="FunFam" id="3.40.1160.10:FF:000001">
    <property type="entry name" value="Uridylate kinase"/>
    <property type="match status" value="1"/>
</dbReference>
<comment type="subcellular location">
    <subcellularLocation>
        <location evidence="1 11">Cytoplasm</location>
    </subcellularLocation>
</comment>
<reference evidence="13 14" key="1">
    <citation type="journal article" date="2015" name="Nature">
        <title>rRNA introns, odd ribosomes, and small enigmatic genomes across a large radiation of phyla.</title>
        <authorList>
            <person name="Brown C.T."/>
            <person name="Hug L.A."/>
            <person name="Thomas B.C."/>
            <person name="Sharon I."/>
            <person name="Castelle C.J."/>
            <person name="Singh A."/>
            <person name="Wilkins M.J."/>
            <person name="Williams K.H."/>
            <person name="Banfield J.F."/>
        </authorList>
    </citation>
    <scope>NUCLEOTIDE SEQUENCE [LARGE SCALE GENOMIC DNA]</scope>
</reference>
<dbReference type="InterPro" id="IPR001048">
    <property type="entry name" value="Asp/Glu/Uridylate_kinase"/>
</dbReference>
<comment type="activity regulation">
    <text evidence="11">Inhibited by UTP.</text>
</comment>
<dbReference type="UniPathway" id="UPA00159">
    <property type="reaction ID" value="UER00275"/>
</dbReference>
<dbReference type="GO" id="GO:0005737">
    <property type="term" value="C:cytoplasm"/>
    <property type="evidence" value="ECO:0007669"/>
    <property type="project" value="UniProtKB-SubCell"/>
</dbReference>
<evidence type="ECO:0000256" key="11">
    <source>
        <dbReference type="HAMAP-Rule" id="MF_01220"/>
    </source>
</evidence>
<feature type="binding site" evidence="11">
    <location>
        <position position="163"/>
    </location>
    <ligand>
        <name>ATP</name>
        <dbReference type="ChEBI" id="CHEBI:30616"/>
    </ligand>
</feature>
<comment type="subunit">
    <text evidence="11">Homohexamer.</text>
</comment>
<feature type="domain" description="Aspartate/glutamate/uridylate kinase" evidence="12">
    <location>
        <begin position="8"/>
        <end position="218"/>
    </location>
</feature>
<evidence type="ECO:0000313" key="14">
    <source>
        <dbReference type="Proteomes" id="UP000034292"/>
    </source>
</evidence>
<dbReference type="CDD" id="cd04254">
    <property type="entry name" value="AAK_UMPK-PyrH-Ec"/>
    <property type="match status" value="1"/>
</dbReference>
<feature type="binding site" evidence="11">
    <location>
        <begin position="13"/>
        <end position="16"/>
    </location>
    <ligand>
        <name>ATP</name>
        <dbReference type="ChEBI" id="CHEBI:30616"/>
    </ligand>
</feature>
<keyword evidence="7 11" id="KW-0418">Kinase</keyword>
<dbReference type="GO" id="GO:0005524">
    <property type="term" value="F:ATP binding"/>
    <property type="evidence" value="ECO:0007669"/>
    <property type="project" value="UniProtKB-KW"/>
</dbReference>
<dbReference type="STRING" id="1618408.UU23_C0001G0023"/>
<dbReference type="InterPro" id="IPR015963">
    <property type="entry name" value="Uridylate_kinase_bac"/>
</dbReference>
<feature type="binding site" evidence="11">
    <location>
        <position position="56"/>
    </location>
    <ligand>
        <name>ATP</name>
        <dbReference type="ChEBI" id="CHEBI:30616"/>
    </ligand>
</feature>
<dbReference type="EMBL" id="LBZV01000001">
    <property type="protein sequence ID" value="KKR78259.1"/>
    <property type="molecule type" value="Genomic_DNA"/>
</dbReference>
<protein>
    <recommendedName>
        <fullName evidence="11">Uridylate kinase</fullName>
        <shortName evidence="11">UK</shortName>
        <ecNumber evidence="11">2.7.4.22</ecNumber>
    </recommendedName>
    <alternativeName>
        <fullName evidence="11">Uridine monophosphate kinase</fullName>
        <shortName evidence="11">UMP kinase</shortName>
        <shortName evidence="11">UMPK</shortName>
    </alternativeName>
</protein>